<dbReference type="PATRIC" id="fig|1114856.3.peg.1746"/>
<name>L9W0E6_9EURY</name>
<protein>
    <submittedName>
        <fullName evidence="2">Uncharacterized protein</fullName>
    </submittedName>
</protein>
<proteinExistence type="predicted"/>
<keyword evidence="3" id="KW-1185">Reference proteome</keyword>
<comment type="caution">
    <text evidence="2">The sequence shown here is derived from an EMBL/GenBank/DDBJ whole genome shotgun (WGS) entry which is preliminary data.</text>
</comment>
<evidence type="ECO:0000313" key="2">
    <source>
        <dbReference type="EMBL" id="ELY41793.1"/>
    </source>
</evidence>
<evidence type="ECO:0000256" key="1">
    <source>
        <dbReference type="SAM" id="MobiDB-lite"/>
    </source>
</evidence>
<sequence>MSERSTTADRVTAIDPSTTASRSTPVDETTACPLCAYTADSRKDVYTHLLTGHRKSAISDLLLESRSAETTR</sequence>
<evidence type="ECO:0000313" key="3">
    <source>
        <dbReference type="Proteomes" id="UP000011599"/>
    </source>
</evidence>
<organism evidence="2 3">
    <name type="scientific">Natronorubrum tibetense GA33</name>
    <dbReference type="NCBI Taxonomy" id="1114856"/>
    <lineage>
        <taxon>Archaea</taxon>
        <taxon>Methanobacteriati</taxon>
        <taxon>Methanobacteriota</taxon>
        <taxon>Stenosarchaea group</taxon>
        <taxon>Halobacteria</taxon>
        <taxon>Halobacteriales</taxon>
        <taxon>Natrialbaceae</taxon>
        <taxon>Natronorubrum</taxon>
    </lineage>
</organism>
<dbReference type="RefSeq" id="WP_006089491.1">
    <property type="nucleotide sequence ID" value="NZ_AOHW01000026.1"/>
</dbReference>
<feature type="region of interest" description="Disordered" evidence="1">
    <location>
        <begin position="1"/>
        <end position="26"/>
    </location>
</feature>
<dbReference type="eggNOG" id="ENOG502N65N">
    <property type="taxonomic scope" value="Archaea"/>
</dbReference>
<dbReference type="AlphaFoldDB" id="L9W0E6"/>
<gene>
    <name evidence="2" type="ORF">C496_08361</name>
</gene>
<dbReference type="Proteomes" id="UP000011599">
    <property type="component" value="Unassembled WGS sequence"/>
</dbReference>
<dbReference type="OrthoDB" id="179695at2157"/>
<dbReference type="EMBL" id="AOHW01000026">
    <property type="protein sequence ID" value="ELY41793.1"/>
    <property type="molecule type" value="Genomic_DNA"/>
</dbReference>
<reference evidence="2 3" key="1">
    <citation type="journal article" date="2014" name="PLoS Genet.">
        <title>Phylogenetically driven sequencing of extremely halophilic archaea reveals strategies for static and dynamic osmo-response.</title>
        <authorList>
            <person name="Becker E.A."/>
            <person name="Seitzer P.M."/>
            <person name="Tritt A."/>
            <person name="Larsen D."/>
            <person name="Krusor M."/>
            <person name="Yao A.I."/>
            <person name="Wu D."/>
            <person name="Madern D."/>
            <person name="Eisen J.A."/>
            <person name="Darling A.E."/>
            <person name="Facciotti M.T."/>
        </authorList>
    </citation>
    <scope>NUCLEOTIDE SEQUENCE [LARGE SCALE GENOMIC DNA]</scope>
    <source>
        <strain evidence="2 3">GA33</strain>
    </source>
</reference>
<accession>L9W0E6</accession>
<feature type="compositionally biased region" description="Polar residues" evidence="1">
    <location>
        <begin position="8"/>
        <end position="26"/>
    </location>
</feature>